<sequence length="612" mass="69108">MLLRGTGETDRCHRSDLPLGLVQRHVLHETTIGREKLGRTHTYCSYGPSYHTITEIPENKVAMCSTGLFERKRRGKTTILTAPLVGERVRPNQPRIDGVLEDQTTRLELQWTPESIQTGWHKKLTNLRIYESHGYSNVELPATKSTMDLVYHGKIAHGGAEVQGDQAVGLAHTTVRLTVIPMDHITDLDDLIVIALGAVTTVYGSHASLRFHDWRVAEGMVVGQVFAVRTDHRGNEGPVSYKTPEKREEIERWGRVTTVVYNFVTEQGGSEQRGAHITFQRIAIFTAYDTRRDEPTQEMLLRGTGKTDRCHRSDLPLGLVHRHVLHETTIGREKLGRTHTYCSYGPSYHTITEIPENKVAMCSTGLFERKRRGKTTILTAPLVGERVRPNQPRIDGVLEDQTTRLELQWTPESIQTGWHKKLTNLRIYESHGYSNVELPTTKSTMDFVYHGKIPHGGAEVQGDQAVGLAHTTVRLTVIPMDHITDLDDKIAIALGAVTTVYGSHASLRFHDWRVAEGMVVRQVFTVRTDHRGNEGPVSYKTPEKREEIERRRRVTTVVYNFVTEQGGSEQRGAHITFQRIAIFTAYDTRRDEPTSGLTEEQELNPLAHIGLI</sequence>
<keyword evidence="2" id="KW-1185">Reference proteome</keyword>
<dbReference type="Proteomes" id="UP000041254">
    <property type="component" value="Unassembled WGS sequence"/>
</dbReference>
<dbReference type="VEuPathDB" id="CryptoDB:Vbra_23020"/>
<dbReference type="AlphaFoldDB" id="A0A0G4GP60"/>
<gene>
    <name evidence="1" type="ORF">Vbra_23020</name>
</gene>
<evidence type="ECO:0000313" key="2">
    <source>
        <dbReference type="Proteomes" id="UP000041254"/>
    </source>
</evidence>
<reference evidence="1 2" key="1">
    <citation type="submission" date="2014-11" db="EMBL/GenBank/DDBJ databases">
        <authorList>
            <person name="Zhu J."/>
            <person name="Qi W."/>
            <person name="Song R."/>
        </authorList>
    </citation>
    <scope>NUCLEOTIDE SEQUENCE [LARGE SCALE GENOMIC DNA]</scope>
</reference>
<accession>A0A0G4GP60</accession>
<name>A0A0G4GP60_VITBC</name>
<organism evidence="1 2">
    <name type="scientific">Vitrella brassicaformis (strain CCMP3155)</name>
    <dbReference type="NCBI Taxonomy" id="1169540"/>
    <lineage>
        <taxon>Eukaryota</taxon>
        <taxon>Sar</taxon>
        <taxon>Alveolata</taxon>
        <taxon>Colpodellida</taxon>
        <taxon>Vitrellaceae</taxon>
        <taxon>Vitrella</taxon>
    </lineage>
</organism>
<proteinExistence type="predicted"/>
<evidence type="ECO:0000313" key="1">
    <source>
        <dbReference type="EMBL" id="CEM32096.1"/>
    </source>
</evidence>
<dbReference type="InParanoid" id="A0A0G4GP60"/>
<protein>
    <submittedName>
        <fullName evidence="1">Uncharacterized protein</fullName>
    </submittedName>
</protein>
<dbReference type="EMBL" id="CDMY01000747">
    <property type="protein sequence ID" value="CEM32096.1"/>
    <property type="molecule type" value="Genomic_DNA"/>
</dbReference>